<dbReference type="Gene3D" id="3.30.1180.10">
    <property type="match status" value="1"/>
</dbReference>
<proteinExistence type="predicted"/>
<dbReference type="EMBL" id="FPKR01000002">
    <property type="protein sequence ID" value="SFZ72383.1"/>
    <property type="molecule type" value="Genomic_DNA"/>
</dbReference>
<dbReference type="PANTHER" id="PTHR33434">
    <property type="entry name" value="DEGV DOMAIN-CONTAINING PROTEIN DR_1986-RELATED"/>
    <property type="match status" value="1"/>
</dbReference>
<accession>A0A1K2H7X8</accession>
<dbReference type="Pfam" id="PF02645">
    <property type="entry name" value="DegV"/>
    <property type="match status" value="1"/>
</dbReference>
<dbReference type="Proteomes" id="UP000186513">
    <property type="component" value="Unassembled WGS sequence"/>
</dbReference>
<dbReference type="SUPFAM" id="SSF82549">
    <property type="entry name" value="DAK1/DegV-like"/>
    <property type="match status" value="1"/>
</dbReference>
<dbReference type="OrthoDB" id="6190387at2"/>
<dbReference type="Gene3D" id="3.40.50.10170">
    <property type="match status" value="1"/>
</dbReference>
<dbReference type="RefSeq" id="WP_072427153.1">
    <property type="nucleotide sequence ID" value="NZ_FPKR01000002.1"/>
</dbReference>
<evidence type="ECO:0000256" key="1">
    <source>
        <dbReference type="ARBA" id="ARBA00023121"/>
    </source>
</evidence>
<dbReference type="InterPro" id="IPR050270">
    <property type="entry name" value="DegV_domain_contain"/>
</dbReference>
<dbReference type="InterPro" id="IPR043168">
    <property type="entry name" value="DegV_C"/>
</dbReference>
<dbReference type="AlphaFoldDB" id="A0A1K2H7X8"/>
<dbReference type="PANTHER" id="PTHR33434:SF2">
    <property type="entry name" value="FATTY ACID-BINDING PROTEIN TM_1468"/>
    <property type="match status" value="1"/>
</dbReference>
<dbReference type="STRING" id="1121279.SAMN02745887_00612"/>
<protein>
    <submittedName>
        <fullName evidence="2">EDD domain protein, DegV family</fullName>
    </submittedName>
</protein>
<evidence type="ECO:0000313" key="3">
    <source>
        <dbReference type="Proteomes" id="UP000186513"/>
    </source>
</evidence>
<dbReference type="PROSITE" id="PS51482">
    <property type="entry name" value="DEGV"/>
    <property type="match status" value="1"/>
</dbReference>
<sequence length="314" mass="34147">MRIGIVTDSSCDLPRRFLDEHKIVIMPITIHGPDGDFIDDRNPDATLAFYRDVIARGEGGLSSSPFNPDQIRELFLGRLVLEFDYVFCITLMKSRSLIFENATHASLRILNDYRPIREAAGVKAPFSLRVFDSCSLFTGQGLIVSEVARLIAADASTLDIIRHIDKLTQHTQAFMVPSGLGQLRSQARSRGDKSVGFMTYALGSALDIKPILRAYRGDTHPVGKVRGFEVGCDKLFDAAIAQINGGLLAPVVCVSYGGEPSVVEAMSGYQRLLEAARMRGVKVMLSEMGTPAGVNVGIGALSVGFASERESSFE</sequence>
<evidence type="ECO:0000313" key="2">
    <source>
        <dbReference type="EMBL" id="SFZ72383.1"/>
    </source>
</evidence>
<organism evidence="2 3">
    <name type="scientific">Chitinimonas taiwanensis DSM 18899</name>
    <dbReference type="NCBI Taxonomy" id="1121279"/>
    <lineage>
        <taxon>Bacteria</taxon>
        <taxon>Pseudomonadati</taxon>
        <taxon>Pseudomonadota</taxon>
        <taxon>Betaproteobacteria</taxon>
        <taxon>Neisseriales</taxon>
        <taxon>Chitinibacteraceae</taxon>
        <taxon>Chitinimonas</taxon>
    </lineage>
</organism>
<reference evidence="2 3" key="1">
    <citation type="submission" date="2016-11" db="EMBL/GenBank/DDBJ databases">
        <authorList>
            <person name="Jaros S."/>
            <person name="Januszkiewicz K."/>
            <person name="Wedrychowicz H."/>
        </authorList>
    </citation>
    <scope>NUCLEOTIDE SEQUENCE [LARGE SCALE GENOMIC DNA]</scope>
    <source>
        <strain evidence="2 3">DSM 18899</strain>
    </source>
</reference>
<name>A0A1K2H7X8_9NEIS</name>
<dbReference type="InterPro" id="IPR003797">
    <property type="entry name" value="DegV"/>
</dbReference>
<keyword evidence="1" id="KW-0446">Lipid-binding</keyword>
<gene>
    <name evidence="2" type="ORF">SAMN02745887_00612</name>
</gene>
<dbReference type="GO" id="GO:0008289">
    <property type="term" value="F:lipid binding"/>
    <property type="evidence" value="ECO:0007669"/>
    <property type="project" value="UniProtKB-KW"/>
</dbReference>
<keyword evidence="3" id="KW-1185">Reference proteome</keyword>
<dbReference type="NCBIfam" id="TIGR00762">
    <property type="entry name" value="DegV"/>
    <property type="match status" value="1"/>
</dbReference>